<keyword evidence="1" id="KW-0229">DNA integration</keyword>
<dbReference type="InterPro" id="IPR036162">
    <property type="entry name" value="Resolvase-like_N_sf"/>
</dbReference>
<name>A0ABY5V621_9BACT</name>
<dbReference type="Pfam" id="PF00239">
    <property type="entry name" value="Resolvase"/>
    <property type="match status" value="1"/>
</dbReference>
<feature type="active site" description="O-(5'-phospho-DNA)-serine intermediate" evidence="4">
    <location>
        <position position="9"/>
    </location>
</feature>
<sequence>MVIAYLRVSTGKQTLANQQNEISKFSRSRNLTVDRWVTETVSGRKKGRDRKLGALVRRMHKGDTLIVTELSRLSRTLTDIMAIVGELLERQVHLYSTKDHYAFDDTINSKVLCFAFGLVAELERNLISLRTKEALALRREQGIPLGRKKGTYTKLRLLFDNRREIAVMMNCGRPIAEICRQYGVARTTFVRFRKTCLCPFKKGTRTRWRVNGRIRSLDDVTEIK</sequence>
<dbReference type="EMBL" id="CP102252">
    <property type="protein sequence ID" value="UWN64489.1"/>
    <property type="molecule type" value="Genomic_DNA"/>
</dbReference>
<dbReference type="SUPFAM" id="SSF53041">
    <property type="entry name" value="Resolvase-like"/>
    <property type="match status" value="1"/>
</dbReference>
<organism evidence="6 7">
    <name type="scientific">Alistipes senegalensis JC50</name>
    <dbReference type="NCBI Taxonomy" id="1033732"/>
    <lineage>
        <taxon>Bacteria</taxon>
        <taxon>Pseudomonadati</taxon>
        <taxon>Bacteroidota</taxon>
        <taxon>Bacteroidia</taxon>
        <taxon>Bacteroidales</taxon>
        <taxon>Rikenellaceae</taxon>
        <taxon>Alistipes</taxon>
    </lineage>
</organism>
<dbReference type="CDD" id="cd03768">
    <property type="entry name" value="SR_ResInv"/>
    <property type="match status" value="1"/>
</dbReference>
<proteinExistence type="predicted"/>
<dbReference type="PROSITE" id="PS51736">
    <property type="entry name" value="RECOMBINASES_3"/>
    <property type="match status" value="1"/>
</dbReference>
<evidence type="ECO:0000256" key="1">
    <source>
        <dbReference type="ARBA" id="ARBA00022908"/>
    </source>
</evidence>
<reference evidence="6" key="1">
    <citation type="journal article" date="2022" name="Cell">
        <title>Design, construction, and in vivo augmentation of a complex gut microbiome.</title>
        <authorList>
            <person name="Cheng A.G."/>
            <person name="Ho P.Y."/>
            <person name="Aranda-Diaz A."/>
            <person name="Jain S."/>
            <person name="Yu F.B."/>
            <person name="Meng X."/>
            <person name="Wang M."/>
            <person name="Iakiviak M."/>
            <person name="Nagashima K."/>
            <person name="Zhao A."/>
            <person name="Murugkar P."/>
            <person name="Patil A."/>
            <person name="Atabakhsh K."/>
            <person name="Weakley A."/>
            <person name="Yan J."/>
            <person name="Brumbaugh A.R."/>
            <person name="Higginbottom S."/>
            <person name="Dimas A."/>
            <person name="Shiver A.L."/>
            <person name="Deutschbauer A."/>
            <person name="Neff N."/>
            <person name="Sonnenburg J.L."/>
            <person name="Huang K.C."/>
            <person name="Fischbach M.A."/>
        </authorList>
    </citation>
    <scope>NUCLEOTIDE SEQUENCE</scope>
    <source>
        <strain evidence="6">JC50</strain>
    </source>
</reference>
<dbReference type="InterPro" id="IPR006118">
    <property type="entry name" value="Recombinase_CS"/>
</dbReference>
<keyword evidence="7" id="KW-1185">Reference proteome</keyword>
<dbReference type="Proteomes" id="UP001058267">
    <property type="component" value="Chromosome"/>
</dbReference>
<evidence type="ECO:0000313" key="7">
    <source>
        <dbReference type="Proteomes" id="UP001058267"/>
    </source>
</evidence>
<dbReference type="RefSeq" id="WP_019150893.1">
    <property type="nucleotide sequence ID" value="NZ_CP102252.1"/>
</dbReference>
<accession>A0ABY5V621</accession>
<gene>
    <name evidence="6" type="ORF">NQ519_12110</name>
</gene>
<keyword evidence="3" id="KW-0233">DNA recombination</keyword>
<evidence type="ECO:0000313" key="6">
    <source>
        <dbReference type="EMBL" id="UWN64489.1"/>
    </source>
</evidence>
<dbReference type="PANTHER" id="PTHR30461">
    <property type="entry name" value="DNA-INVERTASE FROM LAMBDOID PROPHAGE"/>
    <property type="match status" value="1"/>
</dbReference>
<evidence type="ECO:0000256" key="2">
    <source>
        <dbReference type="ARBA" id="ARBA00023125"/>
    </source>
</evidence>
<protein>
    <submittedName>
        <fullName evidence="6">Recombinase family protein</fullName>
    </submittedName>
</protein>
<evidence type="ECO:0000259" key="5">
    <source>
        <dbReference type="PROSITE" id="PS51736"/>
    </source>
</evidence>
<evidence type="ECO:0000256" key="3">
    <source>
        <dbReference type="ARBA" id="ARBA00023172"/>
    </source>
</evidence>
<evidence type="ECO:0000256" key="4">
    <source>
        <dbReference type="PROSITE-ProRule" id="PRU10137"/>
    </source>
</evidence>
<dbReference type="InterPro" id="IPR006119">
    <property type="entry name" value="Resolv_N"/>
</dbReference>
<dbReference type="Gene3D" id="3.40.50.1390">
    <property type="entry name" value="Resolvase, N-terminal catalytic domain"/>
    <property type="match status" value="1"/>
</dbReference>
<dbReference type="PANTHER" id="PTHR30461:SF19">
    <property type="entry name" value="SITE-SPECIFIC RECOMBINASE RESOLVASE FAMILY"/>
    <property type="match status" value="1"/>
</dbReference>
<dbReference type="SMART" id="SM00857">
    <property type="entry name" value="Resolvase"/>
    <property type="match status" value="1"/>
</dbReference>
<keyword evidence="2" id="KW-0238">DNA-binding</keyword>
<dbReference type="PROSITE" id="PS00397">
    <property type="entry name" value="RECOMBINASES_1"/>
    <property type="match status" value="1"/>
</dbReference>
<dbReference type="InterPro" id="IPR050639">
    <property type="entry name" value="SSR_resolvase"/>
</dbReference>
<feature type="domain" description="Resolvase/invertase-type recombinase catalytic" evidence="5">
    <location>
        <begin position="1"/>
        <end position="142"/>
    </location>
</feature>